<comment type="caution">
    <text evidence="1">The sequence shown here is derived from an EMBL/GenBank/DDBJ whole genome shotgun (WGS) entry which is preliminary data.</text>
</comment>
<gene>
    <name evidence="1" type="ORF">OVY01_20950</name>
</gene>
<evidence type="ECO:0000313" key="2">
    <source>
        <dbReference type="Proteomes" id="UP001082899"/>
    </source>
</evidence>
<dbReference type="GO" id="GO:0004519">
    <property type="term" value="F:endonuclease activity"/>
    <property type="evidence" value="ECO:0007669"/>
    <property type="project" value="UniProtKB-KW"/>
</dbReference>
<evidence type="ECO:0000313" key="1">
    <source>
        <dbReference type="EMBL" id="MCY0389619.1"/>
    </source>
</evidence>
<sequence length="131" mass="14735">MVTPRLQTLKLRLPTSSVSRVAVLQPGSWRTDKQSSTARGYGYAWQKARAGHLRNHPFCVFCMRDAGIVATTIEGVIIECATRGIAAPYGSVVDHMDPHRGDMKVFWDTTRWQSLCFHHHSAEKQRQEGAL</sequence>
<dbReference type="EMBL" id="JAPMXC010000010">
    <property type="protein sequence ID" value="MCY0389619.1"/>
    <property type="molecule type" value="Genomic_DNA"/>
</dbReference>
<name>A0ABT3ZSU8_9BURK</name>
<keyword evidence="1" id="KW-0255">Endonuclease</keyword>
<reference evidence="1" key="1">
    <citation type="submission" date="2022-11" db="EMBL/GenBank/DDBJ databases">
        <title>Robbsia betulipollinis sp. nov., isolated from pollen of birch (Betula pendula).</title>
        <authorList>
            <person name="Shi H."/>
            <person name="Ambika Manirajan B."/>
            <person name="Ratering S."/>
            <person name="Geissler-Plaum R."/>
            <person name="Schnell S."/>
        </authorList>
    </citation>
    <scope>NUCLEOTIDE SEQUENCE</scope>
    <source>
        <strain evidence="1">Bb-Pol-6</strain>
    </source>
</reference>
<proteinExistence type="predicted"/>
<accession>A0ABT3ZSU8</accession>
<organism evidence="1 2">
    <name type="scientific">Robbsia betulipollinis</name>
    <dbReference type="NCBI Taxonomy" id="2981849"/>
    <lineage>
        <taxon>Bacteria</taxon>
        <taxon>Pseudomonadati</taxon>
        <taxon>Pseudomonadota</taxon>
        <taxon>Betaproteobacteria</taxon>
        <taxon>Burkholderiales</taxon>
        <taxon>Burkholderiaceae</taxon>
        <taxon>Robbsia</taxon>
    </lineage>
</organism>
<keyword evidence="2" id="KW-1185">Reference proteome</keyword>
<keyword evidence="1" id="KW-0540">Nuclease</keyword>
<keyword evidence="1" id="KW-0378">Hydrolase</keyword>
<protein>
    <submittedName>
        <fullName evidence="1">HNH endonuclease</fullName>
    </submittedName>
</protein>
<dbReference type="Proteomes" id="UP001082899">
    <property type="component" value="Unassembled WGS sequence"/>
</dbReference>